<dbReference type="Proteomes" id="UP000250043">
    <property type="component" value="Unassembled WGS sequence"/>
</dbReference>
<dbReference type="Gene3D" id="3.30.710.10">
    <property type="entry name" value="Potassium Channel Kv1.1, Chain A"/>
    <property type="match status" value="1"/>
</dbReference>
<dbReference type="InterPro" id="IPR011333">
    <property type="entry name" value="SKP1/BTB/POZ_sf"/>
</dbReference>
<reference evidence="1 2" key="1">
    <citation type="submission" date="2016-07" db="EMBL/GenBank/DDBJ databases">
        <title>Draft genome of the white-rot fungus Obba rivulosa 3A-2.</title>
        <authorList>
            <consortium name="DOE Joint Genome Institute"/>
            <person name="Miettinen O."/>
            <person name="Riley R."/>
            <person name="Acob R."/>
            <person name="Barry K."/>
            <person name="Cullen D."/>
            <person name="De Vries R."/>
            <person name="Hainaut M."/>
            <person name="Hatakka A."/>
            <person name="Henrissat B."/>
            <person name="Hilden K."/>
            <person name="Kuo R."/>
            <person name="Labutti K."/>
            <person name="Lipzen A."/>
            <person name="Makela M.R."/>
            <person name="Sandor L."/>
            <person name="Spatafora J.W."/>
            <person name="Grigoriev I.V."/>
            <person name="Hibbett D.S."/>
        </authorList>
    </citation>
    <scope>NUCLEOTIDE SEQUENCE [LARGE SCALE GENOMIC DNA]</scope>
    <source>
        <strain evidence="1 2">3A-2</strain>
    </source>
</reference>
<dbReference type="OrthoDB" id="3223751at2759"/>
<dbReference type="EMBL" id="KV722390">
    <property type="protein sequence ID" value="OCH91166.1"/>
    <property type="molecule type" value="Genomic_DNA"/>
</dbReference>
<keyword evidence="2" id="KW-1185">Reference proteome</keyword>
<name>A0A8E2DLL6_9APHY</name>
<evidence type="ECO:0000313" key="1">
    <source>
        <dbReference type="EMBL" id="OCH91166.1"/>
    </source>
</evidence>
<protein>
    <recommendedName>
        <fullName evidence="3">BTB domain-containing protein</fullName>
    </recommendedName>
</protein>
<evidence type="ECO:0008006" key="3">
    <source>
        <dbReference type="Google" id="ProtNLM"/>
    </source>
</evidence>
<accession>A0A8E2DLL6</accession>
<evidence type="ECO:0000313" key="2">
    <source>
        <dbReference type="Proteomes" id="UP000250043"/>
    </source>
</evidence>
<organism evidence="1 2">
    <name type="scientific">Obba rivulosa</name>
    <dbReference type="NCBI Taxonomy" id="1052685"/>
    <lineage>
        <taxon>Eukaryota</taxon>
        <taxon>Fungi</taxon>
        <taxon>Dikarya</taxon>
        <taxon>Basidiomycota</taxon>
        <taxon>Agaricomycotina</taxon>
        <taxon>Agaricomycetes</taxon>
        <taxon>Polyporales</taxon>
        <taxon>Gelatoporiaceae</taxon>
        <taxon>Obba</taxon>
    </lineage>
</organism>
<proteinExistence type="predicted"/>
<sequence length="183" mass="21218">MQERSDEDDSIIFKVESTLFQIHTYLLERDSEIFAEREMFSMPPEKTGAEGISEAKPIILSQITKHDIESLLDFLHDESAVSHIRIYPKMYRKDEDLSSSECITFLSVSSRFVFTKLRNLSIHYIEKVAHELDPVDCILIAKKHDVLQLLRPAYEALRVRKDPIRDAETARLGLEETSHLSRL</sequence>
<dbReference type="AlphaFoldDB" id="A0A8E2DLL6"/>
<gene>
    <name evidence="1" type="ORF">OBBRIDRAFT_546296</name>
</gene>